<dbReference type="GO" id="GO:0005634">
    <property type="term" value="C:nucleus"/>
    <property type="evidence" value="ECO:0007669"/>
    <property type="project" value="UniProtKB-SubCell"/>
</dbReference>
<dbReference type="PANTHER" id="PTHR37534">
    <property type="entry name" value="TRANSCRIPTIONAL ACTIVATOR PROTEIN UGA3"/>
    <property type="match status" value="1"/>
</dbReference>
<evidence type="ECO:0000256" key="2">
    <source>
        <dbReference type="ARBA" id="ARBA00023242"/>
    </source>
</evidence>
<dbReference type="RefSeq" id="XP_060453404.1">
    <property type="nucleotide sequence ID" value="XM_060604160.1"/>
</dbReference>
<feature type="region of interest" description="Disordered" evidence="3">
    <location>
        <begin position="141"/>
        <end position="188"/>
    </location>
</feature>
<name>A0AA48IE16_9TREE</name>
<evidence type="ECO:0000256" key="1">
    <source>
        <dbReference type="ARBA" id="ARBA00004123"/>
    </source>
</evidence>
<evidence type="ECO:0000313" key="6">
    <source>
        <dbReference type="Proteomes" id="UP001233271"/>
    </source>
</evidence>
<proteinExistence type="predicted"/>
<dbReference type="InterPro" id="IPR001138">
    <property type="entry name" value="Zn2Cys6_DnaBD"/>
</dbReference>
<dbReference type="InterPro" id="IPR036864">
    <property type="entry name" value="Zn2-C6_fun-type_DNA-bd_sf"/>
</dbReference>
<keyword evidence="2" id="KW-0539">Nucleus</keyword>
<dbReference type="AlphaFoldDB" id="A0AA48IE16"/>
<dbReference type="SMART" id="SM00066">
    <property type="entry name" value="GAL4"/>
    <property type="match status" value="1"/>
</dbReference>
<dbReference type="Pfam" id="PF11951">
    <property type="entry name" value="Fungal_trans_2"/>
    <property type="match status" value="1"/>
</dbReference>
<sequence length="662" mass="72361">MASITYTPTGALQITILPTDCACGHAHPSAMDEWDRVIRTASKWLADHAPVCRGFSGVEPWARGDSPVTLLVARRPKMPEAGPPMKGDKQTRSAFGCDACKKRKIKCDQARPVCNNCCASSRKRARRCVYAYDIIVRPTGNEDPTVESLQDDSTPGASPGSMSIETSDPVRPPTTLVPRAQAAPPDPILYPDPSDPAQLRPQTVDAEALSTLVDTHGLTWFMNAAEIVEKQVLASNQRRAFTEYRHAVLERCWNAYINYNGKLPLELPSTPVDTHTPGQFASAVNSMLALPGLDSLSSPSAEAITPEQLADLTQAALLHAFVSVGATHYAYWAGKRGEASEDHMRGGAALIQLSTNALLQVLRLQEAQAARHEEWEEEIDAKLLLAFSLAVTYRVCAVDPLGPATLRLECEWIARRGGPGAMISDAVLTPAQMELIPAVLNDAIYALQRGEPSFLPPDAAWLDTIPVAHRLIPEGYGISLEMAKFLLETVAVLYGPCADRADRLTALHNTLSNALVDIYASAHPARVQAGDMLYRQALICLVCLDGLDVPPDDPQLVSASDAILELFAEVVYGDIYTVRWALPLLVGGGLARKLSEEERERGERDRRDEAGRIFDAMADTCGLADIEAARALTEQVWERRDKGLPWRWRDTMRAMGVELFFV</sequence>
<dbReference type="Pfam" id="PF00172">
    <property type="entry name" value="Zn_clus"/>
    <property type="match status" value="1"/>
</dbReference>
<protein>
    <recommendedName>
        <fullName evidence="4">Zn(2)-C6 fungal-type domain-containing protein</fullName>
    </recommendedName>
</protein>
<dbReference type="EMBL" id="AP028212">
    <property type="protein sequence ID" value="BEI88138.1"/>
    <property type="molecule type" value="Genomic_DNA"/>
</dbReference>
<evidence type="ECO:0000313" key="5">
    <source>
        <dbReference type="EMBL" id="BEI88138.1"/>
    </source>
</evidence>
<comment type="subcellular location">
    <subcellularLocation>
        <location evidence="1">Nucleus</location>
    </subcellularLocation>
</comment>
<reference evidence="5" key="1">
    <citation type="journal article" date="2023" name="BMC Genomics">
        <title>Chromosome-level genome assemblies of Cutaneotrichosporon spp. (Trichosporonales, Basidiomycota) reveal imbalanced evolution between nucleotide sequences and chromosome synteny.</title>
        <authorList>
            <person name="Kobayashi Y."/>
            <person name="Kayamori A."/>
            <person name="Aoki K."/>
            <person name="Shiwa Y."/>
            <person name="Matsutani M."/>
            <person name="Fujita N."/>
            <person name="Sugita T."/>
            <person name="Iwasaki W."/>
            <person name="Tanaka N."/>
            <person name="Takashima M."/>
        </authorList>
    </citation>
    <scope>NUCLEOTIDE SEQUENCE</scope>
    <source>
        <strain evidence="5">HIS019</strain>
    </source>
</reference>
<dbReference type="CDD" id="cd00067">
    <property type="entry name" value="GAL4"/>
    <property type="match status" value="1"/>
</dbReference>
<feature type="compositionally biased region" description="Polar residues" evidence="3">
    <location>
        <begin position="147"/>
        <end position="166"/>
    </location>
</feature>
<evidence type="ECO:0000259" key="4">
    <source>
        <dbReference type="PROSITE" id="PS50048"/>
    </source>
</evidence>
<dbReference type="PROSITE" id="PS50048">
    <property type="entry name" value="ZN2_CY6_FUNGAL_2"/>
    <property type="match status" value="1"/>
</dbReference>
<dbReference type="KEGG" id="ccac:CcaHIS019_0108560"/>
<dbReference type="Gene3D" id="4.10.240.10">
    <property type="entry name" value="Zn(2)-C6 fungal-type DNA-binding domain"/>
    <property type="match status" value="1"/>
</dbReference>
<feature type="domain" description="Zn(2)-C6 fungal-type" evidence="4">
    <location>
        <begin position="96"/>
        <end position="130"/>
    </location>
</feature>
<keyword evidence="6" id="KW-1185">Reference proteome</keyword>
<dbReference type="GO" id="GO:0008270">
    <property type="term" value="F:zinc ion binding"/>
    <property type="evidence" value="ECO:0007669"/>
    <property type="project" value="InterPro"/>
</dbReference>
<accession>A0AA48IE16</accession>
<dbReference type="Proteomes" id="UP001233271">
    <property type="component" value="Chromosome 1"/>
</dbReference>
<dbReference type="GO" id="GO:0000981">
    <property type="term" value="F:DNA-binding transcription factor activity, RNA polymerase II-specific"/>
    <property type="evidence" value="ECO:0007669"/>
    <property type="project" value="InterPro"/>
</dbReference>
<gene>
    <name evidence="5" type="ORF">CcaverHIS019_0108560</name>
</gene>
<organism evidence="5 6">
    <name type="scientific">Cutaneotrichosporon cavernicola</name>
    <dbReference type="NCBI Taxonomy" id="279322"/>
    <lineage>
        <taxon>Eukaryota</taxon>
        <taxon>Fungi</taxon>
        <taxon>Dikarya</taxon>
        <taxon>Basidiomycota</taxon>
        <taxon>Agaricomycotina</taxon>
        <taxon>Tremellomycetes</taxon>
        <taxon>Trichosporonales</taxon>
        <taxon>Trichosporonaceae</taxon>
        <taxon>Cutaneotrichosporon</taxon>
    </lineage>
</organism>
<dbReference type="InterPro" id="IPR021858">
    <property type="entry name" value="Fun_TF"/>
</dbReference>
<dbReference type="PANTHER" id="PTHR37534:SF20">
    <property type="entry name" value="PRO1A C6 ZINK-FINGER PROTEIN"/>
    <property type="match status" value="1"/>
</dbReference>
<evidence type="ECO:0000256" key="3">
    <source>
        <dbReference type="SAM" id="MobiDB-lite"/>
    </source>
</evidence>
<dbReference type="GeneID" id="85492009"/>
<dbReference type="SUPFAM" id="SSF57701">
    <property type="entry name" value="Zn2/Cys6 DNA-binding domain"/>
    <property type="match status" value="1"/>
</dbReference>